<gene>
    <name evidence="3" type="ORF">PPERSA_04882</name>
</gene>
<keyword evidence="4" id="KW-1185">Reference proteome</keyword>
<feature type="region of interest" description="Disordered" evidence="1">
    <location>
        <begin position="36"/>
        <end position="89"/>
    </location>
</feature>
<protein>
    <recommendedName>
        <fullName evidence="2">START domain-containing protein</fullName>
    </recommendedName>
</protein>
<accession>A0A0V0QJ44</accession>
<evidence type="ECO:0000259" key="2">
    <source>
        <dbReference type="PROSITE" id="PS50848"/>
    </source>
</evidence>
<dbReference type="InterPro" id="IPR023393">
    <property type="entry name" value="START-like_dom_sf"/>
</dbReference>
<name>A0A0V0QJ44_PSEPJ</name>
<dbReference type="AlphaFoldDB" id="A0A0V0QJ44"/>
<dbReference type="CDD" id="cd00177">
    <property type="entry name" value="START"/>
    <property type="match status" value="1"/>
</dbReference>
<dbReference type="PROSITE" id="PS50848">
    <property type="entry name" value="START"/>
    <property type="match status" value="1"/>
</dbReference>
<dbReference type="InterPro" id="IPR051213">
    <property type="entry name" value="START_lipid_transfer"/>
</dbReference>
<dbReference type="OrthoDB" id="5403181at2759"/>
<dbReference type="PANTHER" id="PTHR19308">
    <property type="entry name" value="PHOSPHATIDYLCHOLINE TRANSFER PROTEIN"/>
    <property type="match status" value="1"/>
</dbReference>
<dbReference type="InterPro" id="IPR002913">
    <property type="entry name" value="START_lipid-bd_dom"/>
</dbReference>
<dbReference type="OMA" id="IFMANSD"/>
<dbReference type="SUPFAM" id="SSF55961">
    <property type="entry name" value="Bet v1-like"/>
    <property type="match status" value="1"/>
</dbReference>
<sequence length="393" mass="45567">MDSPLNKYIIKLNAIENEFQDQNEINFKSTYIKHQKSTIQENRQKGGGSNQNTKSQDSQNSRKSESIQQKKKNDLNNQKNSHNYNKLNLSNSKIDEISLEESGIKKNEKSFSGKADNSNSSQELLQQQQNMYENKDQIKESQNEDENQSENKSQKEELKSEGKQQQEKSQNKDQNNTVQKQQLTTEQLKFEEAIQISLQNLKKEIQLIPENNWEKQDSKGTWIFHSKEINNVVYLRSEIIFECSKDKVMEYLKNDDLRPKYDELYDQGNNYEEVAPGICLARNQVKGQFTIKARDFMILQKIIYQDDVNYLVVSGTTEFDQKYPPKKNVVRGIIYFGGWVVEKINDNQSKAIFMANSDPKGGLPTMVKKIACSKQAKGVKKLKELVDKMESKK</sequence>
<dbReference type="PANTHER" id="PTHR19308:SF56">
    <property type="entry name" value="START DOMAIN-CONTAINING PROTEIN"/>
    <property type="match status" value="1"/>
</dbReference>
<proteinExistence type="predicted"/>
<evidence type="ECO:0000313" key="3">
    <source>
        <dbReference type="EMBL" id="KRX02260.1"/>
    </source>
</evidence>
<reference evidence="3 4" key="1">
    <citation type="journal article" date="2015" name="Sci. Rep.">
        <title>Genome of the facultative scuticociliatosis pathogen Pseudocohnilembus persalinus provides insight into its virulence through horizontal gene transfer.</title>
        <authorList>
            <person name="Xiong J."/>
            <person name="Wang G."/>
            <person name="Cheng J."/>
            <person name="Tian M."/>
            <person name="Pan X."/>
            <person name="Warren A."/>
            <person name="Jiang C."/>
            <person name="Yuan D."/>
            <person name="Miao W."/>
        </authorList>
    </citation>
    <scope>NUCLEOTIDE SEQUENCE [LARGE SCALE GENOMIC DNA]</scope>
    <source>
        <strain evidence="3">36N120E</strain>
    </source>
</reference>
<feature type="domain" description="START" evidence="2">
    <location>
        <begin position="210"/>
        <end position="393"/>
    </location>
</feature>
<organism evidence="3 4">
    <name type="scientific">Pseudocohnilembus persalinus</name>
    <name type="common">Ciliate</name>
    <dbReference type="NCBI Taxonomy" id="266149"/>
    <lineage>
        <taxon>Eukaryota</taxon>
        <taxon>Sar</taxon>
        <taxon>Alveolata</taxon>
        <taxon>Ciliophora</taxon>
        <taxon>Intramacronucleata</taxon>
        <taxon>Oligohymenophorea</taxon>
        <taxon>Scuticociliatia</taxon>
        <taxon>Philasterida</taxon>
        <taxon>Pseudocohnilembidae</taxon>
        <taxon>Pseudocohnilembus</taxon>
    </lineage>
</organism>
<dbReference type="Pfam" id="PF01852">
    <property type="entry name" value="START"/>
    <property type="match status" value="1"/>
</dbReference>
<dbReference type="GO" id="GO:0008289">
    <property type="term" value="F:lipid binding"/>
    <property type="evidence" value="ECO:0007669"/>
    <property type="project" value="InterPro"/>
</dbReference>
<dbReference type="GO" id="GO:0005737">
    <property type="term" value="C:cytoplasm"/>
    <property type="evidence" value="ECO:0007669"/>
    <property type="project" value="UniProtKB-ARBA"/>
</dbReference>
<dbReference type="InParanoid" id="A0A0V0QJ44"/>
<dbReference type="Gene3D" id="3.30.530.20">
    <property type="match status" value="1"/>
</dbReference>
<dbReference type="EMBL" id="LDAU01000156">
    <property type="protein sequence ID" value="KRX02260.1"/>
    <property type="molecule type" value="Genomic_DNA"/>
</dbReference>
<evidence type="ECO:0000313" key="4">
    <source>
        <dbReference type="Proteomes" id="UP000054937"/>
    </source>
</evidence>
<evidence type="ECO:0000256" key="1">
    <source>
        <dbReference type="SAM" id="MobiDB-lite"/>
    </source>
</evidence>
<comment type="caution">
    <text evidence="3">The sequence shown here is derived from an EMBL/GenBank/DDBJ whole genome shotgun (WGS) entry which is preliminary data.</text>
</comment>
<feature type="compositionally biased region" description="Basic and acidic residues" evidence="1">
    <location>
        <begin position="152"/>
        <end position="171"/>
    </location>
</feature>
<dbReference type="Proteomes" id="UP000054937">
    <property type="component" value="Unassembled WGS sequence"/>
</dbReference>
<feature type="compositionally biased region" description="Polar residues" evidence="1">
    <location>
        <begin position="50"/>
        <end position="59"/>
    </location>
</feature>
<feature type="region of interest" description="Disordered" evidence="1">
    <location>
        <begin position="137"/>
        <end position="180"/>
    </location>
</feature>